<keyword evidence="3" id="KW-1185">Reference proteome</keyword>
<name>A0A1E3S9B9_9MYCO</name>
<feature type="transmembrane region" description="Helical" evidence="1">
    <location>
        <begin position="7"/>
        <end position="30"/>
    </location>
</feature>
<reference evidence="3" key="1">
    <citation type="submission" date="2016-09" db="EMBL/GenBank/DDBJ databases">
        <authorList>
            <person name="Greninger A.L."/>
            <person name="Jerome K.R."/>
            <person name="Mcnair B."/>
            <person name="Wallis C."/>
            <person name="Fang F."/>
        </authorList>
    </citation>
    <scope>NUCLEOTIDE SEQUENCE [LARGE SCALE GENOMIC DNA]</scope>
    <source>
        <strain evidence="3">BC1_M4</strain>
    </source>
</reference>
<evidence type="ECO:0000313" key="3">
    <source>
        <dbReference type="Proteomes" id="UP000094224"/>
    </source>
</evidence>
<protein>
    <submittedName>
        <fullName evidence="2">Uncharacterized protein</fullName>
    </submittedName>
</protein>
<dbReference type="Proteomes" id="UP000094224">
    <property type="component" value="Unassembled WGS sequence"/>
</dbReference>
<evidence type="ECO:0000313" key="2">
    <source>
        <dbReference type="EMBL" id="ODQ98753.1"/>
    </source>
</evidence>
<evidence type="ECO:0000256" key="1">
    <source>
        <dbReference type="SAM" id="Phobius"/>
    </source>
</evidence>
<accession>A0A1E3S9B9</accession>
<feature type="transmembrane region" description="Helical" evidence="1">
    <location>
        <begin position="42"/>
        <end position="62"/>
    </location>
</feature>
<organism evidence="2 3">
    <name type="scientific">Mycobacterium sherrisii</name>
    <dbReference type="NCBI Taxonomy" id="243061"/>
    <lineage>
        <taxon>Bacteria</taxon>
        <taxon>Bacillati</taxon>
        <taxon>Actinomycetota</taxon>
        <taxon>Actinomycetes</taxon>
        <taxon>Mycobacteriales</taxon>
        <taxon>Mycobacteriaceae</taxon>
        <taxon>Mycobacterium</taxon>
        <taxon>Mycobacterium simiae complex</taxon>
    </lineage>
</organism>
<gene>
    <name evidence="2" type="ORF">BHQ21_25715</name>
</gene>
<feature type="transmembrane region" description="Helical" evidence="1">
    <location>
        <begin position="74"/>
        <end position="96"/>
    </location>
</feature>
<proteinExistence type="predicted"/>
<dbReference type="AlphaFoldDB" id="A0A1E3S9B9"/>
<sequence length="102" mass="11022">MKEPIDWIRAVFFGAASGGFLWAVMLSVLSLVAHGDTTTRDLYTFLLAVSTGVLSVGITMYLRARTSIWRSTAIGIILAPLIGGSILLFVTLTVVLPSQRTH</sequence>
<comment type="caution">
    <text evidence="2">The sequence shown here is derived from an EMBL/GenBank/DDBJ whole genome shotgun (WGS) entry which is preliminary data.</text>
</comment>
<keyword evidence="1" id="KW-1133">Transmembrane helix</keyword>
<keyword evidence="1" id="KW-0472">Membrane</keyword>
<dbReference type="EMBL" id="MIHC01000090">
    <property type="protein sequence ID" value="ODQ98753.1"/>
    <property type="molecule type" value="Genomic_DNA"/>
</dbReference>
<keyword evidence="1" id="KW-0812">Transmembrane</keyword>